<proteinExistence type="predicted"/>
<keyword evidence="1" id="KW-0472">Membrane</keyword>
<dbReference type="Proteomes" id="UP000504618">
    <property type="component" value="Unplaced"/>
</dbReference>
<reference evidence="3" key="1">
    <citation type="submission" date="2025-08" db="UniProtKB">
        <authorList>
            <consortium name="RefSeq"/>
        </authorList>
    </citation>
    <scope>IDENTIFICATION</scope>
    <source>
        <tissue evidence="3">Whole body</tissue>
    </source>
</reference>
<evidence type="ECO:0000313" key="2">
    <source>
        <dbReference type="Proteomes" id="UP000504618"/>
    </source>
</evidence>
<dbReference type="GeneID" id="112453397"/>
<dbReference type="OrthoDB" id="6361347at2759"/>
<keyword evidence="2" id="KW-1185">Reference proteome</keyword>
<name>A0A6J1PLC7_9HYME</name>
<sequence>MEHINDVQTQTVEEHFKLILEDNSVIDPNLRDVTSNDLPAWYNKNIYKGAQNYYKRNLLSIIAASTVGLIIVFAVETILKVLLCTKRSSSTCLAFKRYVETLQHLHNISTCDPADTNSK</sequence>
<keyword evidence="1" id="KW-1133">Transmembrane helix</keyword>
<gene>
    <name evidence="3" type="primary">LOC112453397</name>
</gene>
<organism evidence="2 3">
    <name type="scientific">Temnothorax curvispinosus</name>
    <dbReference type="NCBI Taxonomy" id="300111"/>
    <lineage>
        <taxon>Eukaryota</taxon>
        <taxon>Metazoa</taxon>
        <taxon>Ecdysozoa</taxon>
        <taxon>Arthropoda</taxon>
        <taxon>Hexapoda</taxon>
        <taxon>Insecta</taxon>
        <taxon>Pterygota</taxon>
        <taxon>Neoptera</taxon>
        <taxon>Endopterygota</taxon>
        <taxon>Hymenoptera</taxon>
        <taxon>Apocrita</taxon>
        <taxon>Aculeata</taxon>
        <taxon>Formicoidea</taxon>
        <taxon>Formicidae</taxon>
        <taxon>Myrmicinae</taxon>
        <taxon>Temnothorax</taxon>
    </lineage>
</organism>
<keyword evidence="1" id="KW-0812">Transmembrane</keyword>
<dbReference type="AlphaFoldDB" id="A0A6J1PLC7"/>
<protein>
    <submittedName>
        <fullName evidence="3">Uncharacterized protein LOC112453397</fullName>
    </submittedName>
</protein>
<feature type="transmembrane region" description="Helical" evidence="1">
    <location>
        <begin position="58"/>
        <end position="79"/>
    </location>
</feature>
<evidence type="ECO:0000256" key="1">
    <source>
        <dbReference type="SAM" id="Phobius"/>
    </source>
</evidence>
<dbReference type="RefSeq" id="XP_024869945.1">
    <property type="nucleotide sequence ID" value="XM_025014177.1"/>
</dbReference>
<evidence type="ECO:0000313" key="3">
    <source>
        <dbReference type="RefSeq" id="XP_024869945.1"/>
    </source>
</evidence>
<dbReference type="PANTHER" id="PTHR37159:SF1">
    <property type="entry name" value="GH11867P"/>
    <property type="match status" value="1"/>
</dbReference>
<accession>A0A6J1PLC7</accession>
<dbReference type="PANTHER" id="PTHR37159">
    <property type="entry name" value="GH11867P"/>
    <property type="match status" value="1"/>
</dbReference>